<feature type="transmembrane region" description="Helical" evidence="8">
    <location>
        <begin position="233"/>
        <end position="260"/>
    </location>
</feature>
<evidence type="ECO:0000256" key="3">
    <source>
        <dbReference type="ARBA" id="ARBA00022692"/>
    </source>
</evidence>
<dbReference type="EMBL" id="PVNS01000002">
    <property type="protein sequence ID" value="PRO66677.1"/>
    <property type="molecule type" value="Genomic_DNA"/>
</dbReference>
<keyword evidence="7" id="KW-0802">TPR repeat</keyword>
<dbReference type="InterPro" id="IPR050925">
    <property type="entry name" value="Rhomboid_protease_S54"/>
</dbReference>
<dbReference type="SUPFAM" id="SSF144091">
    <property type="entry name" value="Rhomboid-like"/>
    <property type="match status" value="1"/>
</dbReference>
<feature type="transmembrane region" description="Helical" evidence="8">
    <location>
        <begin position="351"/>
        <end position="369"/>
    </location>
</feature>
<dbReference type="Gene3D" id="1.25.40.10">
    <property type="entry name" value="Tetratricopeptide repeat domain"/>
    <property type="match status" value="1"/>
</dbReference>
<keyword evidence="11" id="KW-1185">Reference proteome</keyword>
<evidence type="ECO:0000256" key="1">
    <source>
        <dbReference type="ARBA" id="ARBA00004141"/>
    </source>
</evidence>
<evidence type="ECO:0000256" key="4">
    <source>
        <dbReference type="ARBA" id="ARBA00022801"/>
    </source>
</evidence>
<feature type="transmembrane region" description="Helical" evidence="8">
    <location>
        <begin position="376"/>
        <end position="394"/>
    </location>
</feature>
<dbReference type="InterPro" id="IPR011990">
    <property type="entry name" value="TPR-like_helical_dom_sf"/>
</dbReference>
<keyword evidence="6 8" id="KW-0472">Membrane</keyword>
<dbReference type="InterPro" id="IPR035952">
    <property type="entry name" value="Rhomboid-like_sf"/>
</dbReference>
<keyword evidence="4" id="KW-0378">Hydrolase</keyword>
<dbReference type="GO" id="GO:0004252">
    <property type="term" value="F:serine-type endopeptidase activity"/>
    <property type="evidence" value="ECO:0007669"/>
    <property type="project" value="InterPro"/>
</dbReference>
<dbReference type="Gene3D" id="1.20.1540.10">
    <property type="entry name" value="Rhomboid-like"/>
    <property type="match status" value="1"/>
</dbReference>
<organism evidence="10 11">
    <name type="scientific">Alkalicoccus urumqiensis</name>
    <name type="common">Bacillus urumqiensis</name>
    <dbReference type="NCBI Taxonomy" id="1548213"/>
    <lineage>
        <taxon>Bacteria</taxon>
        <taxon>Bacillati</taxon>
        <taxon>Bacillota</taxon>
        <taxon>Bacilli</taxon>
        <taxon>Bacillales</taxon>
        <taxon>Bacillaceae</taxon>
        <taxon>Alkalicoccus</taxon>
    </lineage>
</organism>
<dbReference type="SUPFAM" id="SSF48452">
    <property type="entry name" value="TPR-like"/>
    <property type="match status" value="1"/>
</dbReference>
<evidence type="ECO:0000256" key="6">
    <source>
        <dbReference type="ARBA" id="ARBA00023136"/>
    </source>
</evidence>
<dbReference type="PANTHER" id="PTHR43731">
    <property type="entry name" value="RHOMBOID PROTEASE"/>
    <property type="match status" value="1"/>
</dbReference>
<dbReference type="InterPro" id="IPR019734">
    <property type="entry name" value="TPR_rpt"/>
</dbReference>
<proteinExistence type="inferred from homology"/>
<protein>
    <submittedName>
        <fullName evidence="10">Rhomboid family intramembrane serine protease</fullName>
    </submittedName>
</protein>
<evidence type="ECO:0000259" key="9">
    <source>
        <dbReference type="Pfam" id="PF01694"/>
    </source>
</evidence>
<dbReference type="PANTHER" id="PTHR43731:SF14">
    <property type="entry name" value="PRESENILIN-ASSOCIATED RHOMBOID-LIKE PROTEIN, MITOCHONDRIAL"/>
    <property type="match status" value="1"/>
</dbReference>
<feature type="transmembrane region" description="Helical" evidence="8">
    <location>
        <begin position="324"/>
        <end position="345"/>
    </location>
</feature>
<dbReference type="AlphaFoldDB" id="A0A2P6MK76"/>
<dbReference type="PROSITE" id="PS50005">
    <property type="entry name" value="TPR"/>
    <property type="match status" value="1"/>
</dbReference>
<evidence type="ECO:0000256" key="5">
    <source>
        <dbReference type="ARBA" id="ARBA00022989"/>
    </source>
</evidence>
<evidence type="ECO:0000313" key="10">
    <source>
        <dbReference type="EMBL" id="PRO66677.1"/>
    </source>
</evidence>
<dbReference type="Proteomes" id="UP000243650">
    <property type="component" value="Unassembled WGS sequence"/>
</dbReference>
<keyword evidence="3 8" id="KW-0812">Transmembrane</keyword>
<dbReference type="InterPro" id="IPR022764">
    <property type="entry name" value="Peptidase_S54_rhomboid_dom"/>
</dbReference>
<feature type="transmembrane region" description="Helical" evidence="8">
    <location>
        <begin position="272"/>
        <end position="290"/>
    </location>
</feature>
<sequence>MEQSLAEVRFLEIVYHFVKREHFRLIHWKEEGGIVWLEDERPKQKRLLRLQLRSYDWNRQLQTDLGRAEEAASRMRRQVNMRRAEVINIVFMPFAPVDEYETDRALPFTGGSRGSLRHIGVPMDALQDTLFPLASELGLKEMPPYIARTQLESEEDREQFSRTLTFMIRRMHKEELESDQQLFQQGKPRLTFVLLAAIILVYMYAESIGSTTSTSTLIALGAKFDPLILQGEWWRFFSAAFLHIGGFHLFMNGLALFYLGTAVERMYGTGRFLYIYTAAAFFGSIASFTFNDNVSAGASGAIFGLFGALLFFGVVHRRVFFRTFGLNIIVILLINLAFGFLVPMVDNGAHMGGLAGGFLAAATAGLPGAAKRSRQLLAFAASAAGAVILLTAGYSQTPEGEALQAVYYEMGREALADEREEEAAEYLERSITLSDQQGDEAGEITANAYFLLSYTEIQAGRDAEAASLLQQAVEIEDNFHEAWFNLALITFEQGNTEEAAEYVQKALNESREEPYLELEERINEELDG</sequence>
<comment type="caution">
    <text evidence="10">The sequence shown here is derived from an EMBL/GenBank/DDBJ whole genome shotgun (WGS) entry which is preliminary data.</text>
</comment>
<name>A0A2P6MK76_ALKUR</name>
<comment type="subcellular location">
    <subcellularLocation>
        <location evidence="1">Membrane</location>
        <topology evidence="1">Multi-pass membrane protein</topology>
    </subcellularLocation>
</comment>
<dbReference type="SMART" id="SM00028">
    <property type="entry name" value="TPR"/>
    <property type="match status" value="3"/>
</dbReference>
<dbReference type="Pfam" id="PF01694">
    <property type="entry name" value="Rhomboid"/>
    <property type="match status" value="1"/>
</dbReference>
<evidence type="ECO:0000313" key="11">
    <source>
        <dbReference type="Proteomes" id="UP000243650"/>
    </source>
</evidence>
<feature type="transmembrane region" description="Helical" evidence="8">
    <location>
        <begin position="296"/>
        <end position="315"/>
    </location>
</feature>
<dbReference type="OrthoDB" id="9813074at2"/>
<accession>A0A2P6MK76</accession>
<feature type="domain" description="Peptidase S54 rhomboid" evidence="9">
    <location>
        <begin position="231"/>
        <end position="363"/>
    </location>
</feature>
<feature type="repeat" description="TPR" evidence="7">
    <location>
        <begin position="480"/>
        <end position="513"/>
    </location>
</feature>
<dbReference type="Pfam" id="PF14559">
    <property type="entry name" value="TPR_19"/>
    <property type="match status" value="1"/>
</dbReference>
<evidence type="ECO:0000256" key="7">
    <source>
        <dbReference type="PROSITE-ProRule" id="PRU00339"/>
    </source>
</evidence>
<dbReference type="GO" id="GO:0016020">
    <property type="term" value="C:membrane"/>
    <property type="evidence" value="ECO:0007669"/>
    <property type="project" value="UniProtKB-SubCell"/>
</dbReference>
<keyword evidence="5 8" id="KW-1133">Transmembrane helix</keyword>
<dbReference type="GO" id="GO:0006508">
    <property type="term" value="P:proteolysis"/>
    <property type="evidence" value="ECO:0007669"/>
    <property type="project" value="UniProtKB-KW"/>
</dbReference>
<evidence type="ECO:0000256" key="8">
    <source>
        <dbReference type="SAM" id="Phobius"/>
    </source>
</evidence>
<comment type="similarity">
    <text evidence="2">Belongs to the peptidase S54 family.</text>
</comment>
<gene>
    <name evidence="10" type="ORF">C6I21_01755</name>
</gene>
<feature type="transmembrane region" description="Helical" evidence="8">
    <location>
        <begin position="188"/>
        <end position="205"/>
    </location>
</feature>
<evidence type="ECO:0000256" key="2">
    <source>
        <dbReference type="ARBA" id="ARBA00009045"/>
    </source>
</evidence>
<reference evidence="10 11" key="1">
    <citation type="submission" date="2018-03" db="EMBL/GenBank/DDBJ databases">
        <title>Bacillus urumqiensis sp. nov., a moderately haloalkaliphilic bacterium isolated from a salt lake.</title>
        <authorList>
            <person name="Zhao B."/>
            <person name="Liao Z."/>
        </authorList>
    </citation>
    <scope>NUCLEOTIDE SEQUENCE [LARGE SCALE GENOMIC DNA]</scope>
    <source>
        <strain evidence="10 11">BZ-SZ-XJ18</strain>
    </source>
</reference>
<dbReference type="RefSeq" id="WP_105957713.1">
    <property type="nucleotide sequence ID" value="NZ_PVNS01000002.1"/>
</dbReference>
<keyword evidence="10" id="KW-0645">Protease</keyword>